<evidence type="ECO:0000313" key="3">
    <source>
        <dbReference type="Proteomes" id="UP000483035"/>
    </source>
</evidence>
<evidence type="ECO:0000313" key="2">
    <source>
        <dbReference type="EMBL" id="NEI70128.1"/>
    </source>
</evidence>
<organism evidence="2 3">
    <name type="scientific">Rhizobium lusitanum</name>
    <dbReference type="NCBI Taxonomy" id="293958"/>
    <lineage>
        <taxon>Bacteria</taxon>
        <taxon>Pseudomonadati</taxon>
        <taxon>Pseudomonadota</taxon>
        <taxon>Alphaproteobacteria</taxon>
        <taxon>Hyphomicrobiales</taxon>
        <taxon>Rhizobiaceae</taxon>
        <taxon>Rhizobium/Agrobacterium group</taxon>
        <taxon>Rhizobium</taxon>
    </lineage>
</organism>
<dbReference type="EMBL" id="WUEY01000004">
    <property type="protein sequence ID" value="NEI70128.1"/>
    <property type="molecule type" value="Genomic_DNA"/>
</dbReference>
<name>A0A6L9U6L2_9HYPH</name>
<reference evidence="2 3" key="1">
    <citation type="submission" date="2019-12" db="EMBL/GenBank/DDBJ databases">
        <title>Rhizobium genotypes associated with high levels of biological nitrogen fixation by grain legumes in a temperate-maritime cropping system.</title>
        <authorList>
            <person name="Maluk M."/>
            <person name="Francesc Ferrando Molina F."/>
            <person name="Lopez Del Egido L."/>
            <person name="Lafos M."/>
            <person name="Langarica-Fuentes A."/>
            <person name="Gebre Yohannes G."/>
            <person name="Young M.W."/>
            <person name="Martin P."/>
            <person name="Gantlett R."/>
            <person name="Kenicer G."/>
            <person name="Hawes C."/>
            <person name="Begg G.S."/>
            <person name="Quilliam R.S."/>
            <person name="Squire G.R."/>
            <person name="Poole P.S."/>
            <person name="Young P.W."/>
            <person name="Iannetta P.M."/>
            <person name="James E.K."/>
        </authorList>
    </citation>
    <scope>NUCLEOTIDE SEQUENCE [LARGE SCALE GENOMIC DNA]</scope>
    <source>
        <strain evidence="2 3">JHI1118</strain>
    </source>
</reference>
<sequence length="82" mass="8937">MLAAIAFINRFLAFALAFTILAILILLAVAFLALVVTAQVVCPFTQCIGEAQDLWAYAAFSSIVGIPTILLLGLMFYFHRRG</sequence>
<keyword evidence="1" id="KW-0472">Membrane</keyword>
<accession>A0A6L9U6L2</accession>
<comment type="caution">
    <text evidence="2">The sequence shown here is derived from an EMBL/GenBank/DDBJ whole genome shotgun (WGS) entry which is preliminary data.</text>
</comment>
<keyword evidence="1" id="KW-0812">Transmembrane</keyword>
<feature type="transmembrane region" description="Helical" evidence="1">
    <location>
        <begin position="54"/>
        <end position="78"/>
    </location>
</feature>
<dbReference type="RefSeq" id="WP_163986555.1">
    <property type="nucleotide sequence ID" value="NZ_WUEY01000004.1"/>
</dbReference>
<evidence type="ECO:0000256" key="1">
    <source>
        <dbReference type="SAM" id="Phobius"/>
    </source>
</evidence>
<dbReference type="Proteomes" id="UP000483035">
    <property type="component" value="Unassembled WGS sequence"/>
</dbReference>
<dbReference type="AlphaFoldDB" id="A0A6L9U6L2"/>
<protein>
    <submittedName>
        <fullName evidence="2">Uncharacterized protein</fullName>
    </submittedName>
</protein>
<keyword evidence="1" id="KW-1133">Transmembrane helix</keyword>
<proteinExistence type="predicted"/>
<gene>
    <name evidence="2" type="ORF">GR212_11145</name>
</gene>